<dbReference type="NCBIfam" id="NF010478">
    <property type="entry name" value="PRK13903.1"/>
    <property type="match status" value="1"/>
</dbReference>
<keyword evidence="10 20" id="KW-0285">Flavoprotein</keyword>
<dbReference type="EMBL" id="UGHF01000001">
    <property type="protein sequence ID" value="STO59999.1"/>
    <property type="molecule type" value="Genomic_DNA"/>
</dbReference>
<dbReference type="STRING" id="733.B0186_03775"/>
<keyword evidence="17 20" id="KW-0961">Cell wall biogenesis/degradation</keyword>
<feature type="active site" evidence="20">
    <location>
        <position position="158"/>
    </location>
</feature>
<keyword evidence="13 20" id="KW-0133">Cell shape</keyword>
<dbReference type="InterPro" id="IPR016167">
    <property type="entry name" value="FAD-bd_PCMH_sub1"/>
</dbReference>
<accession>A0A1V4B2P3</accession>
<evidence type="ECO:0000256" key="17">
    <source>
        <dbReference type="ARBA" id="ARBA00023316"/>
    </source>
</evidence>
<dbReference type="Pfam" id="PF02873">
    <property type="entry name" value="MurB_C"/>
    <property type="match status" value="1"/>
</dbReference>
<dbReference type="HAMAP" id="MF_00037">
    <property type="entry name" value="MurB"/>
    <property type="match status" value="1"/>
</dbReference>
<dbReference type="GO" id="GO:0071555">
    <property type="term" value="P:cell wall organization"/>
    <property type="evidence" value="ECO:0007669"/>
    <property type="project" value="UniProtKB-KW"/>
</dbReference>
<comment type="subcellular location">
    <subcellularLocation>
        <location evidence="3 20">Cytoplasm</location>
    </subcellularLocation>
</comment>
<evidence type="ECO:0000256" key="11">
    <source>
        <dbReference type="ARBA" id="ARBA00022827"/>
    </source>
</evidence>
<dbReference type="InterPro" id="IPR006094">
    <property type="entry name" value="Oxid_FAD_bind_N"/>
</dbReference>
<evidence type="ECO:0000256" key="15">
    <source>
        <dbReference type="ARBA" id="ARBA00023002"/>
    </source>
</evidence>
<evidence type="ECO:0000256" key="4">
    <source>
        <dbReference type="ARBA" id="ARBA00004752"/>
    </source>
</evidence>
<evidence type="ECO:0000256" key="13">
    <source>
        <dbReference type="ARBA" id="ARBA00022960"/>
    </source>
</evidence>
<name>A0A1V4B2P3_9PAST</name>
<dbReference type="SUPFAM" id="SSF56176">
    <property type="entry name" value="FAD-binding/transporter-associated domain-like"/>
    <property type="match status" value="1"/>
</dbReference>
<dbReference type="GO" id="GO:0071949">
    <property type="term" value="F:FAD binding"/>
    <property type="evidence" value="ECO:0007669"/>
    <property type="project" value="InterPro"/>
</dbReference>
<dbReference type="RefSeq" id="WP_078218060.1">
    <property type="nucleotide sequence ID" value="NZ_MUXZ01000008.1"/>
</dbReference>
<dbReference type="InterPro" id="IPR003170">
    <property type="entry name" value="MurB"/>
</dbReference>
<keyword evidence="16 20" id="KW-0131">Cell cycle</keyword>
<evidence type="ECO:0000256" key="12">
    <source>
        <dbReference type="ARBA" id="ARBA00022857"/>
    </source>
</evidence>
<comment type="function">
    <text evidence="2 20">Cell wall formation.</text>
</comment>
<dbReference type="PANTHER" id="PTHR21071:SF4">
    <property type="entry name" value="UDP-N-ACETYLENOLPYRUVOYLGLUCOSAMINE REDUCTASE"/>
    <property type="match status" value="1"/>
</dbReference>
<evidence type="ECO:0000313" key="23">
    <source>
        <dbReference type="Proteomes" id="UP000254329"/>
    </source>
</evidence>
<evidence type="ECO:0000256" key="10">
    <source>
        <dbReference type="ARBA" id="ARBA00022630"/>
    </source>
</evidence>
<dbReference type="InterPro" id="IPR016166">
    <property type="entry name" value="FAD-bd_PCMH"/>
</dbReference>
<dbReference type="NCBIfam" id="TIGR00179">
    <property type="entry name" value="murB"/>
    <property type="match status" value="1"/>
</dbReference>
<comment type="pathway">
    <text evidence="4 20">Cell wall biogenesis; peptidoglycan biosynthesis.</text>
</comment>
<dbReference type="EC" id="1.3.1.98" evidence="6 20"/>
<dbReference type="PROSITE" id="PS51387">
    <property type="entry name" value="FAD_PCMH"/>
    <property type="match status" value="1"/>
</dbReference>
<evidence type="ECO:0000256" key="20">
    <source>
        <dbReference type="HAMAP-Rule" id="MF_00037"/>
    </source>
</evidence>
<evidence type="ECO:0000256" key="7">
    <source>
        <dbReference type="ARBA" id="ARBA00015188"/>
    </source>
</evidence>
<dbReference type="GO" id="GO:0008762">
    <property type="term" value="F:UDP-N-acetylmuramate dehydrogenase activity"/>
    <property type="evidence" value="ECO:0007669"/>
    <property type="project" value="UniProtKB-UniRule"/>
</dbReference>
<evidence type="ECO:0000259" key="21">
    <source>
        <dbReference type="PROSITE" id="PS51387"/>
    </source>
</evidence>
<dbReference type="GO" id="GO:0051301">
    <property type="term" value="P:cell division"/>
    <property type="evidence" value="ECO:0007669"/>
    <property type="project" value="UniProtKB-KW"/>
</dbReference>
<keyword evidence="8 20" id="KW-0963">Cytoplasm</keyword>
<evidence type="ECO:0000256" key="18">
    <source>
        <dbReference type="ARBA" id="ARBA00031026"/>
    </source>
</evidence>
<evidence type="ECO:0000256" key="5">
    <source>
        <dbReference type="ARBA" id="ARBA00010485"/>
    </source>
</evidence>
<protein>
    <recommendedName>
        <fullName evidence="7 20">UDP-N-acetylenolpyruvoylglucosamine reductase</fullName>
        <ecNumber evidence="6 20">1.3.1.98</ecNumber>
    </recommendedName>
    <alternativeName>
        <fullName evidence="18 20">UDP-N-acetylmuramate dehydrogenase</fullName>
    </alternativeName>
</protein>
<gene>
    <name evidence="20 22" type="primary">murB</name>
    <name evidence="22" type="ORF">NCTC1659_01264</name>
</gene>
<dbReference type="InterPro" id="IPR036635">
    <property type="entry name" value="MurB_C_sf"/>
</dbReference>
<evidence type="ECO:0000256" key="16">
    <source>
        <dbReference type="ARBA" id="ARBA00023306"/>
    </source>
</evidence>
<evidence type="ECO:0000256" key="2">
    <source>
        <dbReference type="ARBA" id="ARBA00003921"/>
    </source>
</evidence>
<keyword evidence="14 20" id="KW-0573">Peptidoglycan synthesis</keyword>
<reference evidence="22 23" key="1">
    <citation type="submission" date="2018-06" db="EMBL/GenBank/DDBJ databases">
        <authorList>
            <consortium name="Pathogen Informatics"/>
            <person name="Doyle S."/>
        </authorList>
    </citation>
    <scope>NUCLEOTIDE SEQUENCE [LARGE SCALE GENOMIC DNA]</scope>
    <source>
        <strain evidence="22 23">NCTC1659</strain>
    </source>
</reference>
<organism evidence="22 23">
    <name type="scientific">Canicola haemoglobinophilus</name>
    <dbReference type="NCBI Taxonomy" id="733"/>
    <lineage>
        <taxon>Bacteria</taxon>
        <taxon>Pseudomonadati</taxon>
        <taxon>Pseudomonadota</taxon>
        <taxon>Gammaproteobacteria</taxon>
        <taxon>Pasteurellales</taxon>
        <taxon>Pasteurellaceae</taxon>
        <taxon>Canicola</taxon>
    </lineage>
</organism>
<keyword evidence="11 20" id="KW-0274">FAD</keyword>
<dbReference type="InterPro" id="IPR011601">
    <property type="entry name" value="MurB_C"/>
</dbReference>
<dbReference type="NCBIfam" id="NF000755">
    <property type="entry name" value="PRK00046.1"/>
    <property type="match status" value="1"/>
</dbReference>
<keyword evidence="9 20" id="KW-0132">Cell division</keyword>
<feature type="active site" description="Proton donor" evidence="20">
    <location>
        <position position="227"/>
    </location>
</feature>
<dbReference type="InterPro" id="IPR036318">
    <property type="entry name" value="FAD-bd_PCMH-like_sf"/>
</dbReference>
<feature type="domain" description="FAD-binding PCMH-type" evidence="21">
    <location>
        <begin position="12"/>
        <end position="182"/>
    </location>
</feature>
<dbReference type="Pfam" id="PF01565">
    <property type="entry name" value="FAD_binding_4"/>
    <property type="match status" value="1"/>
</dbReference>
<evidence type="ECO:0000256" key="8">
    <source>
        <dbReference type="ARBA" id="ARBA00022490"/>
    </source>
</evidence>
<evidence type="ECO:0000256" key="3">
    <source>
        <dbReference type="ARBA" id="ARBA00004496"/>
    </source>
</evidence>
<evidence type="ECO:0000256" key="6">
    <source>
        <dbReference type="ARBA" id="ARBA00012518"/>
    </source>
</evidence>
<sequence length="340" mass="37757">MENLQAFHTFHILAQAKKVIKITALSQLIEQWKLANEAGLPILFLGQGSNVLFVEDFNGVIFVNQLMGIEHQQDEDFHYLHVNGGENWHDLVQWSLAQGIYGLENLALIPGCAGSAPIQNIGAYGVEFKDVCDYVDVLDLQKNEIFRLSNEECAFAYRESVFKGQYKDGYVIIAIGLKLAKNWQPVLKYGTLTKFGENVSAQEIFTEVCHIRQSKLPNPEEFGNAGSFFKNPVISAQEFAHLQQAYPDIPSFPQADGSVKLAAGWLIDQAGLKGYQIGGAAVHQQQALVIINKDNATSSDVVELARYIRQTVALKFNVYLQPEVRFIAANGEVDSTAYIA</sequence>
<dbReference type="GO" id="GO:0005829">
    <property type="term" value="C:cytosol"/>
    <property type="evidence" value="ECO:0007669"/>
    <property type="project" value="TreeGrafter"/>
</dbReference>
<dbReference type="GO" id="GO:0008360">
    <property type="term" value="P:regulation of cell shape"/>
    <property type="evidence" value="ECO:0007669"/>
    <property type="project" value="UniProtKB-KW"/>
</dbReference>
<dbReference type="Gene3D" id="3.90.78.10">
    <property type="entry name" value="UDP-N-acetylenolpyruvoylglucosamine reductase, C-terminal domain"/>
    <property type="match status" value="1"/>
</dbReference>
<keyword evidence="12 20" id="KW-0521">NADP</keyword>
<dbReference type="PANTHER" id="PTHR21071">
    <property type="entry name" value="UDP-N-ACETYLENOLPYRUVOYLGLUCOSAMINE REDUCTASE"/>
    <property type="match status" value="1"/>
</dbReference>
<keyword evidence="15 20" id="KW-0560">Oxidoreductase</keyword>
<evidence type="ECO:0000256" key="19">
    <source>
        <dbReference type="ARBA" id="ARBA00048914"/>
    </source>
</evidence>
<evidence type="ECO:0000313" key="22">
    <source>
        <dbReference type="EMBL" id="STO59999.1"/>
    </source>
</evidence>
<evidence type="ECO:0000256" key="9">
    <source>
        <dbReference type="ARBA" id="ARBA00022618"/>
    </source>
</evidence>
<evidence type="ECO:0000256" key="14">
    <source>
        <dbReference type="ARBA" id="ARBA00022984"/>
    </source>
</evidence>
<feature type="active site" evidence="20">
    <location>
        <position position="323"/>
    </location>
</feature>
<dbReference type="UniPathway" id="UPA00219"/>
<dbReference type="SUPFAM" id="SSF56194">
    <property type="entry name" value="Uridine diphospho-N-Acetylenolpyruvylglucosamine reductase, MurB, C-terminal domain"/>
    <property type="match status" value="1"/>
</dbReference>
<dbReference type="InterPro" id="IPR016169">
    <property type="entry name" value="FAD-bd_PCMH_sub2"/>
</dbReference>
<evidence type="ECO:0000256" key="1">
    <source>
        <dbReference type="ARBA" id="ARBA00001974"/>
    </source>
</evidence>
<keyword evidence="23" id="KW-1185">Reference proteome</keyword>
<comment type="cofactor">
    <cofactor evidence="1 20">
        <name>FAD</name>
        <dbReference type="ChEBI" id="CHEBI:57692"/>
    </cofactor>
</comment>
<dbReference type="Gene3D" id="3.30.465.10">
    <property type="match status" value="1"/>
</dbReference>
<dbReference type="Gene3D" id="3.30.43.10">
    <property type="entry name" value="Uridine Diphospho-n-acetylenolpyruvylglucosamine Reductase, domain 2"/>
    <property type="match status" value="1"/>
</dbReference>
<comment type="catalytic activity">
    <reaction evidence="19 20">
        <text>UDP-N-acetyl-alpha-D-muramate + NADP(+) = UDP-N-acetyl-3-O-(1-carboxyvinyl)-alpha-D-glucosamine + NADPH + H(+)</text>
        <dbReference type="Rhea" id="RHEA:12248"/>
        <dbReference type="ChEBI" id="CHEBI:15378"/>
        <dbReference type="ChEBI" id="CHEBI:57783"/>
        <dbReference type="ChEBI" id="CHEBI:58349"/>
        <dbReference type="ChEBI" id="CHEBI:68483"/>
        <dbReference type="ChEBI" id="CHEBI:70757"/>
        <dbReference type="EC" id="1.3.1.98"/>
    </reaction>
</comment>
<dbReference type="AlphaFoldDB" id="A0A1V4B2P3"/>
<comment type="similarity">
    <text evidence="5 20">Belongs to the MurB family.</text>
</comment>
<dbReference type="GO" id="GO:0009252">
    <property type="term" value="P:peptidoglycan biosynthetic process"/>
    <property type="evidence" value="ECO:0007669"/>
    <property type="project" value="UniProtKB-UniRule"/>
</dbReference>
<dbReference type="Proteomes" id="UP000254329">
    <property type="component" value="Unassembled WGS sequence"/>
</dbReference>
<proteinExistence type="inferred from homology"/>